<reference evidence="1 2" key="1">
    <citation type="submission" date="2012-02" db="EMBL/GenBank/DDBJ databases">
        <title>Complete Genome Sequence of Cronobacter sakazakii Bacteriophage CR9.</title>
        <authorList>
            <person name="Shin H."/>
            <person name="Lee J.-H."/>
            <person name="Kim Y."/>
            <person name="Ryu S."/>
        </authorList>
    </citation>
    <scope>NUCLEOTIDE SEQUENCE [LARGE SCALE GENOMIC DNA]</scope>
</reference>
<keyword evidence="2" id="KW-1185">Reference proteome</keyword>
<evidence type="ECO:0000313" key="2">
    <source>
        <dbReference type="Proteomes" id="UP000011829"/>
    </source>
</evidence>
<organism evidence="1 2">
    <name type="scientific">Cronobacter phage CR9</name>
    <dbReference type="NCBI Taxonomy" id="1162290"/>
    <lineage>
        <taxon>Viruses</taxon>
        <taxon>Duplodnaviria</taxon>
        <taxon>Heunggongvirae</taxon>
        <taxon>Uroviricota</taxon>
        <taxon>Caudoviricetes</taxon>
        <taxon>Vequintavirinae</taxon>
        <taxon>Certrevirus</taxon>
        <taxon>Certrevirus CR9</taxon>
    </lineage>
</organism>
<dbReference type="GeneID" id="18562974"/>
<dbReference type="KEGG" id="vg:18562974"/>
<dbReference type="EMBL" id="JQ691611">
    <property type="protein sequence ID" value="AFH21016.1"/>
    <property type="molecule type" value="Genomic_DNA"/>
</dbReference>
<accession>M1F2B5</accession>
<protein>
    <submittedName>
        <fullName evidence="1">Uncharacterized protein</fullName>
    </submittedName>
</protein>
<evidence type="ECO:0000313" key="1">
    <source>
        <dbReference type="EMBL" id="AFH21016.1"/>
    </source>
</evidence>
<sequence>MESKTITASAEVTITLKLHDLGAWGEECTINQILKQASEAAKTRAHKMLSPGTQCNLRVGKITIVEN</sequence>
<dbReference type="Proteomes" id="UP000011829">
    <property type="component" value="Segment"/>
</dbReference>
<gene>
    <name evidence="1" type="ORF">CR9_132</name>
</gene>
<name>M1F2B5_9CAUD</name>
<dbReference type="RefSeq" id="YP_009015094.1">
    <property type="nucleotide sequence ID" value="NC_023717.1"/>
</dbReference>
<proteinExistence type="predicted"/>